<dbReference type="EMBL" id="JBHMDY010000004">
    <property type="protein sequence ID" value="MFB9260131.1"/>
    <property type="molecule type" value="Genomic_DNA"/>
</dbReference>
<reference evidence="1 2" key="1">
    <citation type="submission" date="2024-09" db="EMBL/GenBank/DDBJ databases">
        <authorList>
            <person name="Sun Q."/>
            <person name="Mori K."/>
        </authorList>
    </citation>
    <scope>NUCLEOTIDE SEQUENCE [LARGE SCALE GENOMIC DNA]</scope>
    <source>
        <strain evidence="1 2">CCM 7659</strain>
    </source>
</reference>
<sequence length="119" mass="12946">MIDKAERVSAREERRVPRRLDDVDFLLGVSDNTRQGALRYREQGSVEFVGRPSQVPRLISLPHLLRASDEIASEANPATAVKQLLDTGSTGLGGARPKASVVLENGELAIAKFPHSSDL</sequence>
<dbReference type="Proteomes" id="UP001589700">
    <property type="component" value="Unassembled WGS sequence"/>
</dbReference>
<comment type="caution">
    <text evidence="1">The sequence shown here is derived from an EMBL/GenBank/DDBJ whole genome shotgun (WGS) entry which is preliminary data.</text>
</comment>
<gene>
    <name evidence="1" type="ORF">ACFFVD_09980</name>
</gene>
<evidence type="ECO:0000313" key="1">
    <source>
        <dbReference type="EMBL" id="MFB9260131.1"/>
    </source>
</evidence>
<protein>
    <submittedName>
        <fullName evidence="1">Uncharacterized protein</fullName>
    </submittedName>
</protein>
<proteinExistence type="predicted"/>
<dbReference type="RefSeq" id="WP_206682304.1">
    <property type="nucleotide sequence ID" value="NZ_JAALDM010000172.1"/>
</dbReference>
<keyword evidence="2" id="KW-1185">Reference proteome</keyword>
<name>A0ABV5JQW4_9ACTN</name>
<evidence type="ECO:0000313" key="2">
    <source>
        <dbReference type="Proteomes" id="UP001589700"/>
    </source>
</evidence>
<organism evidence="1 2">
    <name type="scientific">Dietzia aerolata</name>
    <dbReference type="NCBI Taxonomy" id="595984"/>
    <lineage>
        <taxon>Bacteria</taxon>
        <taxon>Bacillati</taxon>
        <taxon>Actinomycetota</taxon>
        <taxon>Actinomycetes</taxon>
        <taxon>Mycobacteriales</taxon>
        <taxon>Dietziaceae</taxon>
        <taxon>Dietzia</taxon>
    </lineage>
</organism>
<accession>A0ABV5JQW4</accession>